<name>A0A383DAU1_9ZZZZ</name>
<dbReference type="Pfam" id="PF00005">
    <property type="entry name" value="ABC_tran"/>
    <property type="match status" value="1"/>
</dbReference>
<evidence type="ECO:0000259" key="4">
    <source>
        <dbReference type="Pfam" id="PF00005"/>
    </source>
</evidence>
<proteinExistence type="inferred from homology"/>
<sequence length="132" mass="14367">MLLNVENITVHYSRLPALRDVSVSVDEGEIVCVVGPNGAGKSTTLLAISGVLNPTSGNITFDGKRINGMAPEMVARAGISQVPEGRHVFTTLNVEENLRIGTSIRSDRSEIEKDFKHVLEIFPVLAERRKQA</sequence>
<organism evidence="5">
    <name type="scientific">marine metagenome</name>
    <dbReference type="NCBI Taxonomy" id="408172"/>
    <lineage>
        <taxon>unclassified sequences</taxon>
        <taxon>metagenomes</taxon>
        <taxon>ecological metagenomes</taxon>
    </lineage>
</organism>
<dbReference type="PANTHER" id="PTHR43820:SF4">
    <property type="entry name" value="HIGH-AFFINITY BRANCHED-CHAIN AMINO ACID TRANSPORT ATP-BINDING PROTEIN LIVF"/>
    <property type="match status" value="1"/>
</dbReference>
<evidence type="ECO:0000313" key="5">
    <source>
        <dbReference type="EMBL" id="SVE41385.1"/>
    </source>
</evidence>
<comment type="similarity">
    <text evidence="1">Belongs to the ABC transporter superfamily.</text>
</comment>
<feature type="domain" description="ABC transporter" evidence="4">
    <location>
        <begin position="18"/>
        <end position="118"/>
    </location>
</feature>
<dbReference type="InterPro" id="IPR027417">
    <property type="entry name" value="P-loop_NTPase"/>
</dbReference>
<dbReference type="SUPFAM" id="SSF52540">
    <property type="entry name" value="P-loop containing nucleoside triphosphate hydrolases"/>
    <property type="match status" value="1"/>
</dbReference>
<evidence type="ECO:0000256" key="3">
    <source>
        <dbReference type="ARBA" id="ARBA00022970"/>
    </source>
</evidence>
<dbReference type="PANTHER" id="PTHR43820">
    <property type="entry name" value="HIGH-AFFINITY BRANCHED-CHAIN AMINO ACID TRANSPORT ATP-BINDING PROTEIN LIVF"/>
    <property type="match status" value="1"/>
</dbReference>
<evidence type="ECO:0000256" key="1">
    <source>
        <dbReference type="ARBA" id="ARBA00005417"/>
    </source>
</evidence>
<protein>
    <recommendedName>
        <fullName evidence="4">ABC transporter domain-containing protein</fullName>
    </recommendedName>
</protein>
<dbReference type="GO" id="GO:0015807">
    <property type="term" value="P:L-amino acid transport"/>
    <property type="evidence" value="ECO:0007669"/>
    <property type="project" value="TreeGrafter"/>
</dbReference>
<dbReference type="GO" id="GO:0016887">
    <property type="term" value="F:ATP hydrolysis activity"/>
    <property type="evidence" value="ECO:0007669"/>
    <property type="project" value="InterPro"/>
</dbReference>
<feature type="non-terminal residue" evidence="5">
    <location>
        <position position="132"/>
    </location>
</feature>
<keyword evidence="2" id="KW-0813">Transport</keyword>
<dbReference type="AlphaFoldDB" id="A0A383DAU1"/>
<dbReference type="GO" id="GO:0015658">
    <property type="term" value="F:branched-chain amino acid transmembrane transporter activity"/>
    <property type="evidence" value="ECO:0007669"/>
    <property type="project" value="TreeGrafter"/>
</dbReference>
<dbReference type="Gene3D" id="3.40.50.300">
    <property type="entry name" value="P-loop containing nucleotide triphosphate hydrolases"/>
    <property type="match status" value="1"/>
</dbReference>
<dbReference type="GO" id="GO:0005524">
    <property type="term" value="F:ATP binding"/>
    <property type="evidence" value="ECO:0007669"/>
    <property type="project" value="InterPro"/>
</dbReference>
<keyword evidence="3" id="KW-0029">Amino-acid transport</keyword>
<evidence type="ECO:0000256" key="2">
    <source>
        <dbReference type="ARBA" id="ARBA00022448"/>
    </source>
</evidence>
<accession>A0A383DAU1</accession>
<dbReference type="EMBL" id="UINC01215615">
    <property type="protein sequence ID" value="SVE41385.1"/>
    <property type="molecule type" value="Genomic_DNA"/>
</dbReference>
<dbReference type="InterPro" id="IPR003439">
    <property type="entry name" value="ABC_transporter-like_ATP-bd"/>
</dbReference>
<gene>
    <name evidence="5" type="ORF">METZ01_LOCUS494239</name>
</gene>
<dbReference type="InterPro" id="IPR052156">
    <property type="entry name" value="BCAA_Transport_ATP-bd_LivF"/>
</dbReference>
<reference evidence="5" key="1">
    <citation type="submission" date="2018-05" db="EMBL/GenBank/DDBJ databases">
        <authorList>
            <person name="Lanie J.A."/>
            <person name="Ng W.-L."/>
            <person name="Kazmierczak K.M."/>
            <person name="Andrzejewski T.M."/>
            <person name="Davidsen T.M."/>
            <person name="Wayne K.J."/>
            <person name="Tettelin H."/>
            <person name="Glass J.I."/>
            <person name="Rusch D."/>
            <person name="Podicherti R."/>
            <person name="Tsui H.-C.T."/>
            <person name="Winkler M.E."/>
        </authorList>
    </citation>
    <scope>NUCLEOTIDE SEQUENCE</scope>
</reference>